<reference evidence="1" key="1">
    <citation type="journal article" date="2023" name="G3 (Bethesda)">
        <title>A reference genome for the long-term kleptoplast-retaining sea slug Elysia crispata morphotype clarki.</title>
        <authorList>
            <person name="Eastman K.E."/>
            <person name="Pendleton A.L."/>
            <person name="Shaikh M.A."/>
            <person name="Suttiyut T."/>
            <person name="Ogas R."/>
            <person name="Tomko P."/>
            <person name="Gavelis G."/>
            <person name="Widhalm J.R."/>
            <person name="Wisecaver J.H."/>
        </authorList>
    </citation>
    <scope>NUCLEOTIDE SEQUENCE</scope>
    <source>
        <strain evidence="1">ECLA1</strain>
    </source>
</reference>
<dbReference type="EMBL" id="JAWDGP010006982">
    <property type="protein sequence ID" value="KAK3731960.1"/>
    <property type="molecule type" value="Genomic_DNA"/>
</dbReference>
<proteinExistence type="predicted"/>
<sequence>MGGAHSCETWGGGNLCKTINIQSPEPGTSGAGQLLGYFPISGHNKDRHAWVTPAQRHCVEVMPGPSWELAEHRRSGIFQSASRMLVYLPTREDGYREQLLVAACLFNYRYVLLSTPSFPHTEASLHVSAVSKARLSPGNWSPMAKRLPACPDDISAVKAIRLGFKYQSRHQLIRSELEPAGLGLVKIQRKLKDRFVVELLYKIVIRINPVYSSS</sequence>
<accession>A0AAE0Y561</accession>
<evidence type="ECO:0000313" key="2">
    <source>
        <dbReference type="Proteomes" id="UP001283361"/>
    </source>
</evidence>
<organism evidence="1 2">
    <name type="scientific">Elysia crispata</name>
    <name type="common">lettuce slug</name>
    <dbReference type="NCBI Taxonomy" id="231223"/>
    <lineage>
        <taxon>Eukaryota</taxon>
        <taxon>Metazoa</taxon>
        <taxon>Spiralia</taxon>
        <taxon>Lophotrochozoa</taxon>
        <taxon>Mollusca</taxon>
        <taxon>Gastropoda</taxon>
        <taxon>Heterobranchia</taxon>
        <taxon>Euthyneura</taxon>
        <taxon>Panpulmonata</taxon>
        <taxon>Sacoglossa</taxon>
        <taxon>Placobranchoidea</taxon>
        <taxon>Plakobranchidae</taxon>
        <taxon>Elysia</taxon>
    </lineage>
</organism>
<protein>
    <submittedName>
        <fullName evidence="1">Uncharacterized protein</fullName>
    </submittedName>
</protein>
<gene>
    <name evidence="1" type="ORF">RRG08_045019</name>
</gene>
<comment type="caution">
    <text evidence="1">The sequence shown here is derived from an EMBL/GenBank/DDBJ whole genome shotgun (WGS) entry which is preliminary data.</text>
</comment>
<keyword evidence="2" id="KW-1185">Reference proteome</keyword>
<dbReference type="Proteomes" id="UP001283361">
    <property type="component" value="Unassembled WGS sequence"/>
</dbReference>
<name>A0AAE0Y561_9GAST</name>
<evidence type="ECO:0000313" key="1">
    <source>
        <dbReference type="EMBL" id="KAK3731960.1"/>
    </source>
</evidence>
<dbReference type="AlphaFoldDB" id="A0AAE0Y561"/>